<dbReference type="OrthoDB" id="2678004at2759"/>
<evidence type="ECO:0000256" key="1">
    <source>
        <dbReference type="SAM" id="Phobius"/>
    </source>
</evidence>
<reference evidence="2 3" key="1">
    <citation type="submission" date="2014-04" db="EMBL/GenBank/DDBJ databases">
        <authorList>
            <consortium name="DOE Joint Genome Institute"/>
            <person name="Kuo A."/>
            <person name="Kohler A."/>
            <person name="Jargeat P."/>
            <person name="Nagy L.G."/>
            <person name="Floudas D."/>
            <person name="Copeland A."/>
            <person name="Barry K.W."/>
            <person name="Cichocki N."/>
            <person name="Veneault-Fourrey C."/>
            <person name="LaButti K."/>
            <person name="Lindquist E.A."/>
            <person name="Lipzen A."/>
            <person name="Lundell T."/>
            <person name="Morin E."/>
            <person name="Murat C."/>
            <person name="Sun H."/>
            <person name="Tunlid A."/>
            <person name="Henrissat B."/>
            <person name="Grigoriev I.V."/>
            <person name="Hibbett D.S."/>
            <person name="Martin F."/>
            <person name="Nordberg H.P."/>
            <person name="Cantor M.N."/>
            <person name="Hua S.X."/>
        </authorList>
    </citation>
    <scope>NUCLEOTIDE SEQUENCE [LARGE SCALE GENOMIC DNA]</scope>
    <source>
        <strain evidence="2 3">Ve08.2h10</strain>
    </source>
</reference>
<keyword evidence="1" id="KW-0812">Transmembrane</keyword>
<feature type="transmembrane region" description="Helical" evidence="1">
    <location>
        <begin position="124"/>
        <end position="147"/>
    </location>
</feature>
<dbReference type="Proteomes" id="UP000054538">
    <property type="component" value="Unassembled WGS sequence"/>
</dbReference>
<protein>
    <submittedName>
        <fullName evidence="2">Unplaced genomic scaffold scaffold_273, whole genome shotgun sequence</fullName>
    </submittedName>
</protein>
<accession>A0A0D0E850</accession>
<evidence type="ECO:0000313" key="2">
    <source>
        <dbReference type="EMBL" id="KIK94615.1"/>
    </source>
</evidence>
<keyword evidence="1" id="KW-1133">Transmembrane helix</keyword>
<name>A0A0D0E850_9AGAM</name>
<keyword evidence="3" id="KW-1185">Reference proteome</keyword>
<dbReference type="HOGENOM" id="CLU_689065_0_0_1"/>
<dbReference type="AlphaFoldDB" id="A0A0D0E850"/>
<organism evidence="2 3">
    <name type="scientific">Paxillus rubicundulus Ve08.2h10</name>
    <dbReference type="NCBI Taxonomy" id="930991"/>
    <lineage>
        <taxon>Eukaryota</taxon>
        <taxon>Fungi</taxon>
        <taxon>Dikarya</taxon>
        <taxon>Basidiomycota</taxon>
        <taxon>Agaricomycotina</taxon>
        <taxon>Agaricomycetes</taxon>
        <taxon>Agaricomycetidae</taxon>
        <taxon>Boletales</taxon>
        <taxon>Paxilineae</taxon>
        <taxon>Paxillaceae</taxon>
        <taxon>Paxillus</taxon>
    </lineage>
</organism>
<dbReference type="EMBL" id="KN825095">
    <property type="protein sequence ID" value="KIK94615.1"/>
    <property type="molecule type" value="Genomic_DNA"/>
</dbReference>
<evidence type="ECO:0000313" key="3">
    <source>
        <dbReference type="Proteomes" id="UP000054538"/>
    </source>
</evidence>
<proteinExistence type="predicted"/>
<keyword evidence="1" id="KW-0472">Membrane</keyword>
<sequence length="400" mass="43540">MAYIGRSPANPSSLFAPSPASSTGGVTNHYNINYALQGISLVTTATSHNFWWKYRVILEDTDIATPFPTSTSIIDVGATSSVQGVAPSSNSQIASVIQITALPPATTLPQPILPKLVYQHQLNVIYLIPLFIVLGIIFGIIAAIVWLKWRENRQCRRRASAFQSGPPYVPHEHDAEGHLLVGASQSMEQVSLFAAGTPSKVTIHGSRYTSKRSLLWPSLGRTQQSLASHPGYGQTIVPSVDGERFAVVVQEDPFLTTPQRATLRSARSTSNVSLPKRIFPALSPLISEDHLHPPRESEADVEKPIRRSMFDLLKLGSGSLPSEHRDYVAVGVVDDPLDTTPIHNVRRVIGLKQTTITSPSPSATRRFPLICLVCNTSVASSIFNLFLFPKKLEELAGPAT</sequence>
<dbReference type="InParanoid" id="A0A0D0E850"/>
<gene>
    <name evidence="2" type="ORF">PAXRUDRAFT_439119</name>
</gene>
<reference evidence="3" key="2">
    <citation type="submission" date="2015-01" db="EMBL/GenBank/DDBJ databases">
        <title>Evolutionary Origins and Diversification of the Mycorrhizal Mutualists.</title>
        <authorList>
            <consortium name="DOE Joint Genome Institute"/>
            <consortium name="Mycorrhizal Genomics Consortium"/>
            <person name="Kohler A."/>
            <person name="Kuo A."/>
            <person name="Nagy L.G."/>
            <person name="Floudas D."/>
            <person name="Copeland A."/>
            <person name="Barry K.W."/>
            <person name="Cichocki N."/>
            <person name="Veneault-Fourrey C."/>
            <person name="LaButti K."/>
            <person name="Lindquist E.A."/>
            <person name="Lipzen A."/>
            <person name="Lundell T."/>
            <person name="Morin E."/>
            <person name="Murat C."/>
            <person name="Riley R."/>
            <person name="Ohm R."/>
            <person name="Sun H."/>
            <person name="Tunlid A."/>
            <person name="Henrissat B."/>
            <person name="Grigoriev I.V."/>
            <person name="Hibbett D.S."/>
            <person name="Martin F."/>
        </authorList>
    </citation>
    <scope>NUCLEOTIDE SEQUENCE [LARGE SCALE GENOMIC DNA]</scope>
    <source>
        <strain evidence="3">Ve08.2h10</strain>
    </source>
</reference>